<comment type="caution">
    <text evidence="5">The sequence shown here is derived from an EMBL/GenBank/DDBJ whole genome shotgun (WGS) entry which is preliminary data.</text>
</comment>
<dbReference type="PANTHER" id="PTHR32305:SF15">
    <property type="entry name" value="PROTEIN RHSA-RELATED"/>
    <property type="match status" value="1"/>
</dbReference>
<dbReference type="NCBIfam" id="TIGR01643">
    <property type="entry name" value="YD_repeat_2x"/>
    <property type="match status" value="1"/>
</dbReference>
<dbReference type="EMBL" id="AUXX01000047">
    <property type="protein sequence ID" value="KZN60859.1"/>
    <property type="molecule type" value="Genomic_DNA"/>
</dbReference>
<dbReference type="Gene3D" id="2.40.128.630">
    <property type="match status" value="1"/>
</dbReference>
<keyword evidence="4" id="KW-0732">Signal</keyword>
<reference evidence="5 6" key="1">
    <citation type="submission" date="2013-07" db="EMBL/GenBank/DDBJ databases">
        <title>Comparative Genomic and Metabolomic Analysis of Twelve Strains of Pseudoalteromonas luteoviolacea.</title>
        <authorList>
            <person name="Vynne N.G."/>
            <person name="Mansson M."/>
            <person name="Gram L."/>
        </authorList>
    </citation>
    <scope>NUCLEOTIDE SEQUENCE [LARGE SCALE GENOMIC DNA]</scope>
    <source>
        <strain evidence="5 6">S4060-1</strain>
    </source>
</reference>
<dbReference type="PATRIC" id="fig|1365257.3.peg.4723"/>
<dbReference type="InterPro" id="IPR022385">
    <property type="entry name" value="Rhs_assc_core"/>
</dbReference>
<evidence type="ECO:0008006" key="7">
    <source>
        <dbReference type="Google" id="ProtNLM"/>
    </source>
</evidence>
<organism evidence="5 6">
    <name type="scientific">Pseudoalteromonas luteoviolacea S4060-1</name>
    <dbReference type="NCBI Taxonomy" id="1365257"/>
    <lineage>
        <taxon>Bacteria</taxon>
        <taxon>Pseudomonadati</taxon>
        <taxon>Pseudomonadota</taxon>
        <taxon>Gammaproteobacteria</taxon>
        <taxon>Alteromonadales</taxon>
        <taxon>Pseudoalteromonadaceae</taxon>
        <taxon>Pseudoalteromonas</taxon>
    </lineage>
</organism>
<dbReference type="Pfam" id="PF03534">
    <property type="entry name" value="SpvB"/>
    <property type="match status" value="1"/>
</dbReference>
<feature type="signal peptide" evidence="4">
    <location>
        <begin position="1"/>
        <end position="24"/>
    </location>
</feature>
<evidence type="ECO:0000313" key="6">
    <source>
        <dbReference type="Proteomes" id="UP000076661"/>
    </source>
</evidence>
<gene>
    <name evidence="5" type="ORF">N478_25985</name>
</gene>
<evidence type="ECO:0000256" key="4">
    <source>
        <dbReference type="SAM" id="SignalP"/>
    </source>
</evidence>
<evidence type="ECO:0000256" key="1">
    <source>
        <dbReference type="ARBA" id="ARBA00004613"/>
    </source>
</evidence>
<comment type="subcellular location">
    <subcellularLocation>
        <location evidence="1">Secreted</location>
    </subcellularLocation>
</comment>
<dbReference type="GO" id="GO:0005576">
    <property type="term" value="C:extracellular region"/>
    <property type="evidence" value="ECO:0007669"/>
    <property type="project" value="UniProtKB-SubCell"/>
</dbReference>
<dbReference type="Gene3D" id="2.180.10.10">
    <property type="entry name" value="RHS repeat-associated core"/>
    <property type="match status" value="2"/>
</dbReference>
<dbReference type="InterPro" id="IPR028994">
    <property type="entry name" value="Integrin_alpha_N"/>
</dbReference>
<feature type="chain" id="PRO_5007888722" description="Fibronectin type-III domain-containing protein" evidence="4">
    <location>
        <begin position="25"/>
        <end position="3724"/>
    </location>
</feature>
<dbReference type="InterPro" id="IPR050708">
    <property type="entry name" value="T6SS_VgrG/RHS"/>
</dbReference>
<name>A0A167JBB0_9GAMM</name>
<dbReference type="NCBIfam" id="TIGR03696">
    <property type="entry name" value="Rhs_assc_core"/>
    <property type="match status" value="1"/>
</dbReference>
<dbReference type="SMART" id="SM00564">
    <property type="entry name" value="PQQ"/>
    <property type="match status" value="1"/>
</dbReference>
<accession>A0A167JBB0</accession>
<proteinExistence type="predicted"/>
<evidence type="ECO:0000313" key="5">
    <source>
        <dbReference type="EMBL" id="KZN60859.1"/>
    </source>
</evidence>
<dbReference type="InterPro" id="IPR011047">
    <property type="entry name" value="Quinoprotein_ADH-like_sf"/>
</dbReference>
<dbReference type="GO" id="GO:0005737">
    <property type="term" value="C:cytoplasm"/>
    <property type="evidence" value="ECO:0007669"/>
    <property type="project" value="InterPro"/>
</dbReference>
<evidence type="ECO:0000256" key="2">
    <source>
        <dbReference type="ARBA" id="ARBA00022525"/>
    </source>
</evidence>
<sequence>MSVFQTIIGVIASCLLFIATSVSASNCVNMADGATIQQGDSYSYLVDLEDYRARTGDPTSIKWVYRWALLDVVSPEVLSERFYITNTGGQTISTPRHSLVGLDRIAAPAYLDICVTVHDLRPGNYILNLARKERWDWENEISSDVILTGIVTYDYTAKRRVNVVAKTLPAVSVQSVVPRVGDNNPDNPVKLSFEATDAGKDISSFYIKRSYTITENGTTTTTNANKACQVSASDSLTCNITDTVESDCKTWGCEVRWQAFVEDKLGNKASTDAVLTKYLANNTAPVIQTFSANKSSVAENETVTLTIDIKDEDKLGSLQLKSVDLTVNNSVNSLKSYNSSCTGTSQIQCTVSVTITEPTDITLTVSDDKEVVTADLSIGVIEPAPIFSSFKVTPSYTAVDNPVTLRADVAFGQLSEYYFCKFLSTEVDQFDPRSGCDFDKRVGSCDVANSICSLSHTHNQPGRVTYSVYAKSTNGTEYGQTYTVTYSNALNIFVMHIPASDSVINEGEKFRFQLYVSAIPHRIKIFTSLESIELKVGNKIIPKSDYTISPAPPQNIIPFNNGNITLDVEWQPSPEDYADNIALTVVANDNHGNQAERTYRGLKVNYIKRPEVPVFTLEPINTQGQYNALFSAFANTEHLQFEAHIGDATFTHYETLSLADVDVTGLLTYTQSINAKLEHHGKTLRVRARGYSGTPGTENYRESQWSDYRRAVIYYEAPAPLVTAFVNYEVQEGGDFTLQWHNQNDGATHYYKVLSWPGLANAKATATVVEEGQTQSHALSISAREQGVRTYEVVSCNSQDVCLGGHQLTIEHIPPVISSASFSKAANGSCPNESTLTINGMGFHAAQSEVEVRIRKTGYKQFLSNSALTVSRNKIVGKVTKDICEALNTGGVSVTASNGVTHQSAPLLGVIQVDGTASDGQVLLDRPFSYSNNGYLYIGDSQGLKAYFVDMSKNISGLIEKDHFQVSNHLGEVKSKPLVESLNGKDTIYFGAENAHFYKVDHLFNQNLMLLKWFFKTSGVANAQAQLDEQSNLYVGTLNGVLYSVNPESGAVQWHYNFPNSGGIVAQPQIFAPQCVDANGVPASPEQCDEEKSKDPIINPTMVRVVTGDEQVHDITKRMMGANAFKWQDLHSHITQTYSHEYENWLAYQWQPSEHSAWSFEVTRAVFMLLQKNPSKAEVSFLTYLLAHGHIFNEMVNAMINANGALPTTPNSYAQFVAQLFEYASGTTLTNSLAGKTQAQWVSALESGETHANVAIEILRHSGARYTDAAYNALHYFYGVCTGTSACLYDTDSDGDGISDWVELEVGKLPYDGSDGLPAPTLTYEHTPGKATFTFSSSEQVDGYRLYERVSSTGEFREIARVSAEQIGEFLAYYSVQHETGSYRYRARACLSAPASAPQITNVCSANYSQELAIDFADSQADGEIGIGNLVVNVAEHSAISAELADTNASLAATLGSFRVSEGGSASYTIPITLPSGIAGVTPELSLSYNSQSPQSALALGWSLNAAESIARCRQTTAQDGGFKAINYDDGDRYCLNGQRLIEITESDQTYPTHLAVYKTEIDSHIRVLRRAGERTDFFEVHGKDGSIKTFGDTDNSRVTVEAYGGDGNQTLSWLLRAVSDNMRNPDNEITYTYKRVFDAGNARADSLPLLEKIEYSGNTVTIALDTAPFVRSMSVNEGTRLRDDGLINGISITNHEQADLGRYDFTFEDAGNGARLLTQVKHCITSSHSNAEVCKQPVRFEYNAIDTRFMINTAYHRNGLADKPIAGMVFADTQGDGAAEQITLEKLDGRNYRLCAYSDVGTELTCQQITRGVSVGADKYHSDDHLGKDDHVSMLAMDIKGQGKQSIWINFVSEKMASTNAAYWQQYTLSSTNAFSAPSDLPLLNKNTPMFEIKAADLNGDGYPDLVFKNDKEGKDLQVSLWNKRLGHYPLGTNLKTSQSSKWGRFTQKGTDWQLLDMNFDGLADIMSLTCPVTDNCEEANANTITVHYNQGLEGDSESNLNQFVSATVADRGMAIGGDSLQFLTPVDVNNDGLVDIAYMSKHDVTDTYYWRVLINRSNRGNHPSFESVFSLEAGNKDSNKDVVSNALPPLISDTDRDGFIDFYFKNKTGSTWQKYEWSPEGFSLLKDDSSELTIQDFDAEQGDYAYFADVQGDMRLDLVHKSKHEVTVFTNANTRATDGMLKAIYQGGHGQTQNKTEIQYRLTTDESLDTAHFADIYIDAEEDLATDTTRFDAQKLRLQPLVGAMVLVSKVTSDSPATNNTSTTSSVEYQYQGAKAQFGGRGMLGFQKISTAHTKQGTTFTTHTRYHQAFPLTGMPYATEKWMSNANIDNTLISKAVNSYRVIDGTANYKQVYSDKVRECQARLSSALGVTGFNCSQTTTVQDTYGNVTSTQVANYDYFDAEAFTVNGEQGEALKTLTTTNTYSTDVIEKRLGRLESTEVTHTTPDAGDKTLSSAFTYYGSGHAHAYMLKDEIVGSNLGCGEKLTKTHTYDAWGNTIRVKSTTTDCETSESQSRMAQTTFDASGRYAIYSTQFAQSCALAADGSADSCDGTLKGDEVVERNRFGQATRIKDVNNVESIVTYDAFGQKLGTYHPSGAQSYRYLAACDGTEAVACAFISHTVVNGETLERQYIDRVGRVLKQEKRTALGTWVASQSFYDEYGRVVTVQKPHEAGKQSDINTLYDEFDRVISTEDTTSGLTTTHTYGDFEHIAQVSGTGITTQTTATYTNGLGQTVRVLDTRDNTLTYEYSPTGLQTQVYSSAESGASTLLISTQYDALGRKVKVEDADRGTWSYAYNGFGELVKQTDARLVSTHMRYDGFGRKIKSWTSSPSSDATLHIEGVSSWEYGNTATDRHQLKVAKQGNDWAEYYYYDGLGRQVSTLTSVESALACHANTQVVFNTEQYDLRLAASSDPDMQDPLKSRCVIRQKSFDEYGRVAYQFDDYRRKSDGTYIEARGTVQHYQFGQVFETLEARNKLEGKVYFRLKSLNARGLVTGYLKGLQSMAVGYDDNGMVSSIKAVDKDYIQNDSYRFDGLGNLLSRSQASMQTRHYQYDDLNRLTTINDRVLFSYDNNGNLKTKSDYTFIKQHTCDGLGQDELLINHTWTNSYAAQSNPLHALTSRTVEQVDNTSHACVSQQLPAPKVERFDYDKNGNEVALYQGGSASAYRKIVYSGRNKAVEMQGNGETVYFAYDANNRRYKRADATQTIYYVGALELTVKDTDNEQAHIKRYIGNDAIQKYYSTGISSLNWLFTDHQGSVITVTDNKLRLIQRFEYDVWGKKSTVGRDNDLYSEHYVSDHLSGLFGTIPRNLRSYTGHEPVALGDDSRILHMNGRIYDVDTGRVMQADPVVQAPMNLQNYNAYSYVLNNPLSYTDPSGYLIKALHNLSKKINRQFIRGAAKVFGAQVVSIVGNMLTAFCGPAQAACAAAWNYEFARAMGASSSQAFKAGLTAAIATEINQSFGFENPVGQLIFDGVVGGIMNDVNGGNFGHGFWAAGLNSAISGGGSYTQNPIGNVVISALVGGTISKVTGGKFRNGAYSAAFTSALRQDWGGGNDTERFSKPKSKKGLKAGVKKVKQKFKKALNKAGKQLDKYCGSFDCMGMSSEEMKNSEFIWSDEIEGGKYFFGDETTNSNGFTGASIDRSGDTPRIILYAGGLTMVGAGYDNTFFATALLHEYMHISDIGTKLYELWPTFRGAGQFPNTHEGYRARPHESFAFYLSETVMEY</sequence>
<dbReference type="InterPro" id="IPR006530">
    <property type="entry name" value="YD"/>
</dbReference>
<dbReference type="InterPro" id="IPR003284">
    <property type="entry name" value="Sal_SpvB"/>
</dbReference>
<protein>
    <recommendedName>
        <fullName evidence="7">Fibronectin type-III domain-containing protein</fullName>
    </recommendedName>
</protein>
<dbReference type="InterPro" id="IPR018391">
    <property type="entry name" value="PQQ_b-propeller_rpt"/>
</dbReference>
<dbReference type="SUPFAM" id="SSF69318">
    <property type="entry name" value="Integrin alpha N-terminal domain"/>
    <property type="match status" value="1"/>
</dbReference>
<dbReference type="RefSeq" id="WP_063382874.1">
    <property type="nucleotide sequence ID" value="NZ_AUXX01000047.1"/>
</dbReference>
<keyword evidence="2" id="KW-0964">Secreted</keyword>
<dbReference type="PANTHER" id="PTHR32305">
    <property type="match status" value="1"/>
</dbReference>
<dbReference type="SUPFAM" id="SSF50998">
    <property type="entry name" value="Quinoprotein alcohol dehydrogenase-like"/>
    <property type="match status" value="1"/>
</dbReference>
<dbReference type="Proteomes" id="UP000076661">
    <property type="component" value="Unassembled WGS sequence"/>
</dbReference>
<keyword evidence="3" id="KW-0843">Virulence</keyword>
<evidence type="ECO:0000256" key="3">
    <source>
        <dbReference type="ARBA" id="ARBA00023026"/>
    </source>
</evidence>